<evidence type="ECO:0000313" key="2">
    <source>
        <dbReference type="Proteomes" id="UP000198287"/>
    </source>
</evidence>
<dbReference type="Proteomes" id="UP000198287">
    <property type="component" value="Unassembled WGS sequence"/>
</dbReference>
<accession>A0A226DMJ2</accession>
<evidence type="ECO:0000313" key="1">
    <source>
        <dbReference type="EMBL" id="OXA45877.1"/>
    </source>
</evidence>
<organism evidence="1 2">
    <name type="scientific">Folsomia candida</name>
    <name type="common">Springtail</name>
    <dbReference type="NCBI Taxonomy" id="158441"/>
    <lineage>
        <taxon>Eukaryota</taxon>
        <taxon>Metazoa</taxon>
        <taxon>Ecdysozoa</taxon>
        <taxon>Arthropoda</taxon>
        <taxon>Hexapoda</taxon>
        <taxon>Collembola</taxon>
        <taxon>Entomobryomorpha</taxon>
        <taxon>Isotomoidea</taxon>
        <taxon>Isotomidae</taxon>
        <taxon>Proisotominae</taxon>
        <taxon>Folsomia</taxon>
    </lineage>
</organism>
<reference evidence="1 2" key="1">
    <citation type="submission" date="2015-12" db="EMBL/GenBank/DDBJ databases">
        <title>The genome of Folsomia candida.</title>
        <authorList>
            <person name="Faddeeva A."/>
            <person name="Derks M.F."/>
            <person name="Anvar Y."/>
            <person name="Smit S."/>
            <person name="Van Straalen N."/>
            <person name="Roelofs D."/>
        </authorList>
    </citation>
    <scope>NUCLEOTIDE SEQUENCE [LARGE SCALE GENOMIC DNA]</scope>
    <source>
        <strain evidence="1 2">VU population</strain>
        <tissue evidence="1">Whole body</tissue>
    </source>
</reference>
<sequence length="397" mass="45239">MGEEYMTNQSKDRFNLGPYSASRRTPVTFLNIESMAKLINQEISYVSRDMQHATMADLNPSYIFLYTDQPTNPVHYKRYHNRHGIASLFLFSYYKPAEDIKRRKCVQLIIGFLNVTSILLGQVNGDRFDMFHNKKWVAVPILTVWYLGGRYITMDNLYVGSIYSFLSAVKPPIVPGRLDTIVNSDIPIVTLTYFTSSYYSKQRNVEQSKFPPFLNSSLGLDPSKPWAILDEEKTLKEFTSFVKWGGIRKSISATDASTPLTNSKIGLSLGRKTFLFPIFQKGFGQLSSSGLILRWYKLSELYCPLELVYQMNDKNYKRYLLNAISGAREQVTFHESDPVSMKSVKEIYALCGMCLIFGIVSIIVECAHSVGPENPDYSDFPQNAVSEWVWMALKGSS</sequence>
<dbReference type="AlphaFoldDB" id="A0A226DMJ2"/>
<keyword evidence="2" id="KW-1185">Reference proteome</keyword>
<gene>
    <name evidence="1" type="ORF">Fcan01_19227</name>
</gene>
<dbReference type="EMBL" id="LNIX01000016">
    <property type="protein sequence ID" value="OXA45877.1"/>
    <property type="molecule type" value="Genomic_DNA"/>
</dbReference>
<proteinExistence type="predicted"/>
<name>A0A226DMJ2_FOLCA</name>
<protein>
    <submittedName>
        <fullName evidence="1">Uncharacterized protein</fullName>
    </submittedName>
</protein>
<comment type="caution">
    <text evidence="1">The sequence shown here is derived from an EMBL/GenBank/DDBJ whole genome shotgun (WGS) entry which is preliminary data.</text>
</comment>